<evidence type="ECO:0000313" key="5">
    <source>
        <dbReference type="EMBL" id="KAG2222353.1"/>
    </source>
</evidence>
<dbReference type="OrthoDB" id="2446582at2759"/>
<reference evidence="4 6" key="1">
    <citation type="submission" date="2020-12" db="EMBL/GenBank/DDBJ databases">
        <title>Metabolic potential, ecology and presence of endohyphal bacteria is reflected in genomic diversity of Mucoromycotina.</title>
        <authorList>
            <person name="Muszewska A."/>
            <person name="Okrasinska A."/>
            <person name="Steczkiewicz K."/>
            <person name="Drgas O."/>
            <person name="Orlowska M."/>
            <person name="Perlinska-Lenart U."/>
            <person name="Aleksandrzak-Piekarczyk T."/>
            <person name="Szatraj K."/>
            <person name="Zielenkiewicz U."/>
            <person name="Pilsyk S."/>
            <person name="Malc E."/>
            <person name="Mieczkowski P."/>
            <person name="Kruszewska J.S."/>
            <person name="Biernat P."/>
            <person name="Pawlowska J."/>
        </authorList>
    </citation>
    <scope>NUCLEOTIDE SEQUENCE [LARGE SCALE GENOMIC DNA]</scope>
    <source>
        <strain evidence="4 6">CBS 142.35</strain>
    </source>
</reference>
<dbReference type="GO" id="GO:0003677">
    <property type="term" value="F:DNA binding"/>
    <property type="evidence" value="ECO:0007669"/>
    <property type="project" value="UniProtKB-KW"/>
</dbReference>
<evidence type="ECO:0000259" key="2">
    <source>
        <dbReference type="PROSITE" id="PS51253"/>
    </source>
</evidence>
<dbReference type="Pfam" id="PF03184">
    <property type="entry name" value="DDE_1"/>
    <property type="match status" value="1"/>
</dbReference>
<organism evidence="4 6">
    <name type="scientific">Circinella minor</name>
    <dbReference type="NCBI Taxonomy" id="1195481"/>
    <lineage>
        <taxon>Eukaryota</taxon>
        <taxon>Fungi</taxon>
        <taxon>Fungi incertae sedis</taxon>
        <taxon>Mucoromycota</taxon>
        <taxon>Mucoromycotina</taxon>
        <taxon>Mucoromycetes</taxon>
        <taxon>Mucorales</taxon>
        <taxon>Lichtheimiaceae</taxon>
        <taxon>Circinella</taxon>
    </lineage>
</organism>
<dbReference type="SUPFAM" id="SSF46689">
    <property type="entry name" value="Homeodomain-like"/>
    <property type="match status" value="1"/>
</dbReference>
<dbReference type="Proteomes" id="UP000646827">
    <property type="component" value="Unassembled WGS sequence"/>
</dbReference>
<proteinExistence type="predicted"/>
<keyword evidence="1" id="KW-0238">DNA-binding</keyword>
<dbReference type="InterPro" id="IPR009057">
    <property type="entry name" value="Homeodomain-like_sf"/>
</dbReference>
<dbReference type="InterPro" id="IPR004875">
    <property type="entry name" value="DDE_SF_endonuclease_dom"/>
</dbReference>
<evidence type="ECO:0000313" key="6">
    <source>
        <dbReference type="Proteomes" id="UP000646827"/>
    </source>
</evidence>
<dbReference type="AlphaFoldDB" id="A0A8H7RPY6"/>
<dbReference type="EMBL" id="JAEPRB010000615">
    <property type="protein sequence ID" value="KAG2214515.1"/>
    <property type="molecule type" value="Genomic_DNA"/>
</dbReference>
<evidence type="ECO:0000256" key="1">
    <source>
        <dbReference type="ARBA" id="ARBA00023125"/>
    </source>
</evidence>
<dbReference type="Pfam" id="PF03221">
    <property type="entry name" value="HTH_Tnp_Tc5"/>
    <property type="match status" value="1"/>
</dbReference>
<gene>
    <name evidence="4" type="ORF">INT45_000623</name>
    <name evidence="3" type="ORF">INT45_007763</name>
    <name evidence="5" type="ORF">INT45_009826</name>
</gene>
<comment type="caution">
    <text evidence="4">The sequence shown here is derived from an EMBL/GenBank/DDBJ whole genome shotgun (WGS) entry which is preliminary data.</text>
</comment>
<dbReference type="InterPro" id="IPR036397">
    <property type="entry name" value="RNaseH_sf"/>
</dbReference>
<evidence type="ECO:0000313" key="3">
    <source>
        <dbReference type="EMBL" id="KAG2213705.1"/>
    </source>
</evidence>
<dbReference type="InterPro" id="IPR050863">
    <property type="entry name" value="CenT-Element_Derived"/>
</dbReference>
<feature type="non-terminal residue" evidence="4">
    <location>
        <position position="1"/>
    </location>
</feature>
<protein>
    <recommendedName>
        <fullName evidence="2">HTH CENPB-type domain-containing protein</fullName>
    </recommendedName>
</protein>
<dbReference type="PROSITE" id="PS51253">
    <property type="entry name" value="HTH_CENPB"/>
    <property type="match status" value="1"/>
</dbReference>
<dbReference type="InterPro" id="IPR006600">
    <property type="entry name" value="HTH_CenpB_DNA-bd_dom"/>
</dbReference>
<dbReference type="EMBL" id="JAEPRB010000085">
    <property type="protein sequence ID" value="KAG2222353.1"/>
    <property type="molecule type" value="Genomic_DNA"/>
</dbReference>
<evidence type="ECO:0000313" key="4">
    <source>
        <dbReference type="EMBL" id="KAG2214515.1"/>
    </source>
</evidence>
<dbReference type="PANTHER" id="PTHR19303:SF73">
    <property type="entry name" value="PROTEIN PDC2"/>
    <property type="match status" value="1"/>
</dbReference>
<keyword evidence="6" id="KW-1185">Reference proteome</keyword>
<accession>A0A8H7RPY6</accession>
<dbReference type="Gene3D" id="1.10.10.60">
    <property type="entry name" value="Homeodomain-like"/>
    <property type="match status" value="2"/>
</dbReference>
<feature type="domain" description="HTH CENPB-type" evidence="2">
    <location>
        <begin position="67"/>
        <end position="141"/>
    </location>
</feature>
<dbReference type="SMART" id="SM00674">
    <property type="entry name" value="CENPB"/>
    <property type="match status" value="1"/>
</dbReference>
<dbReference type="EMBL" id="JAEPRB010000664">
    <property type="protein sequence ID" value="KAG2213705.1"/>
    <property type="molecule type" value="Genomic_DNA"/>
</dbReference>
<dbReference type="PANTHER" id="PTHR19303">
    <property type="entry name" value="TRANSPOSON"/>
    <property type="match status" value="1"/>
</dbReference>
<dbReference type="GO" id="GO:0005634">
    <property type="term" value="C:nucleus"/>
    <property type="evidence" value="ECO:0007669"/>
    <property type="project" value="TreeGrafter"/>
</dbReference>
<dbReference type="Gene3D" id="3.30.420.10">
    <property type="entry name" value="Ribonuclease H-like superfamily/Ribonuclease H"/>
    <property type="match status" value="1"/>
</dbReference>
<name>A0A8H7RPY6_9FUNG</name>
<sequence length="508" mass="58949">MGKKSSLTNRQKLAICLKKQREKITQSELARWAKDEFKLDKLPGQQTISDILKKEEEYMAMTEHRLNAKKIREPALPELELLLAQYITDMANASQPISMASIIHQAKIQCRRRQLEVPEDFQFSIGWLTKFMRRYGFKSRRIHGESGEVEVNADNIQDEFNAVKAKISEFPPERIYNIDETGLFYKQVPRRTISKQSIGGLKVDKNRITVVCVCNADGSHRISPYFIGRYETGQGFNGKISNAYKYYNNTKAWMTKEIFRKILRKIDSAVYAAHKGKRVLLLMDNAPSHKNLDIKLENIEICMLPPNTTSHYQPLDAGIIAAFKKKYRAMLFHQATIRYNEGKLEKLYDIKLKQALDWSKMAWERVTPETIRNCFLHTGLMSNEVSEEELAAQEAAVLKDDLDLNEQINSHLVTVGTGEDSLNTVNLSSNDENDDIHEILTMDQRFNQLMNSQQIDDEKQVDEEIEEDVIEEEEESLRLKLAEKRQYYQQFVNRLSLDDQDDLDIFYL</sequence>